<dbReference type="Pfam" id="PF21897">
    <property type="entry name" value="DUF6919"/>
    <property type="match status" value="1"/>
</dbReference>
<name>A0A7W7XF25_9ACTN</name>
<dbReference type="EMBL" id="JACHJY010000009">
    <property type="protein sequence ID" value="MBB4985006.1"/>
    <property type="molecule type" value="Genomic_DNA"/>
</dbReference>
<protein>
    <recommendedName>
        <fullName evidence="1">DUF6919 domain-containing protein</fullName>
    </recommendedName>
</protein>
<comment type="caution">
    <text evidence="2">The sequence shown here is derived from an EMBL/GenBank/DDBJ whole genome shotgun (WGS) entry which is preliminary data.</text>
</comment>
<organism evidence="2 3">
    <name type="scientific">Streptomyces nymphaeiformis</name>
    <dbReference type="NCBI Taxonomy" id="2663842"/>
    <lineage>
        <taxon>Bacteria</taxon>
        <taxon>Bacillati</taxon>
        <taxon>Actinomycetota</taxon>
        <taxon>Actinomycetes</taxon>
        <taxon>Kitasatosporales</taxon>
        <taxon>Streptomycetaceae</taxon>
        <taxon>Streptomyces</taxon>
    </lineage>
</organism>
<evidence type="ECO:0000313" key="2">
    <source>
        <dbReference type="EMBL" id="MBB4985006.1"/>
    </source>
</evidence>
<proteinExistence type="predicted"/>
<feature type="domain" description="DUF6919" evidence="1">
    <location>
        <begin position="3"/>
        <end position="181"/>
    </location>
</feature>
<dbReference type="AlphaFoldDB" id="A0A7W7XF25"/>
<keyword evidence="3" id="KW-1185">Reference proteome</keyword>
<dbReference type="Proteomes" id="UP000582643">
    <property type="component" value="Unassembled WGS sequence"/>
</dbReference>
<sequence length="183" mass="20382">MGSVWRDAQSIADLGRTMADWLEGRIPARPGYFDSRPDTETSRLITTLAVLNRAGFVTVDSQPGEEGPGYDGAHWRQKAYVEGYIDDRGPLLPKILRAADTNGLSVIRASRKPAVPVPFADRDGQPVAGITTKYPRNQLAREWDGIGRRAFRDLRAHSVHLIAYDPVWGRDDRLWTALMGAVR</sequence>
<dbReference type="InterPro" id="IPR054212">
    <property type="entry name" value="DUF6919"/>
</dbReference>
<evidence type="ECO:0000259" key="1">
    <source>
        <dbReference type="Pfam" id="PF21897"/>
    </source>
</evidence>
<evidence type="ECO:0000313" key="3">
    <source>
        <dbReference type="Proteomes" id="UP000582643"/>
    </source>
</evidence>
<accession>A0A7W7XF25</accession>
<gene>
    <name evidence="2" type="ORF">GGE06_005956</name>
</gene>
<dbReference type="RefSeq" id="WP_221518639.1">
    <property type="nucleotide sequence ID" value="NZ_JACHJY010000009.1"/>
</dbReference>
<reference evidence="2 3" key="1">
    <citation type="submission" date="2020-08" db="EMBL/GenBank/DDBJ databases">
        <title>Genomic Encyclopedia of Type Strains, Phase III (KMG-III): the genomes of soil and plant-associated and newly described type strains.</title>
        <authorList>
            <person name="Whitman W."/>
        </authorList>
    </citation>
    <scope>NUCLEOTIDE SEQUENCE [LARGE SCALE GENOMIC DNA]</scope>
    <source>
        <strain evidence="2 3">SFB5A</strain>
    </source>
</reference>